<proteinExistence type="predicted"/>
<dbReference type="InterPro" id="IPR012340">
    <property type="entry name" value="NA-bd_OB-fold"/>
</dbReference>
<evidence type="ECO:0000313" key="3">
    <source>
        <dbReference type="Proteomes" id="UP000026962"/>
    </source>
</evidence>
<organism evidence="2">
    <name type="scientific">Oryza punctata</name>
    <name type="common">Red rice</name>
    <dbReference type="NCBI Taxonomy" id="4537"/>
    <lineage>
        <taxon>Eukaryota</taxon>
        <taxon>Viridiplantae</taxon>
        <taxon>Streptophyta</taxon>
        <taxon>Embryophyta</taxon>
        <taxon>Tracheophyta</taxon>
        <taxon>Spermatophyta</taxon>
        <taxon>Magnoliopsida</taxon>
        <taxon>Liliopsida</taxon>
        <taxon>Poales</taxon>
        <taxon>Poaceae</taxon>
        <taxon>BOP clade</taxon>
        <taxon>Oryzoideae</taxon>
        <taxon>Oryzeae</taxon>
        <taxon>Oryzinae</taxon>
        <taxon>Oryza</taxon>
    </lineage>
</organism>
<dbReference type="Pfam" id="PF14551">
    <property type="entry name" value="MCM_N"/>
    <property type="match status" value="1"/>
</dbReference>
<dbReference type="InterPro" id="IPR027925">
    <property type="entry name" value="MCM_N"/>
</dbReference>
<evidence type="ECO:0000259" key="1">
    <source>
        <dbReference type="Pfam" id="PF14551"/>
    </source>
</evidence>
<dbReference type="STRING" id="4537.A0A0E0LY73"/>
<sequence length="275" mass="31444">MSLPRIHLRSVQRLFVHPFVPDLSVSCTSSTISSPFRAFLPCTDARTKLDQAWRTWPVYRAAIAFLHERPAESNSNFTVAIEDLDAFDAELLDKIQNSPADYLLLFETAASEVLASLRSKVTDEAVRYRSPSLECANLLVLRRTVSMRSIGAYYMSKLVKIARITIVLNGKMANFGKKLMADQEEEWKGRQVFLARHRRVCGCADGGLVKNIKMGCIPWWNWKICTTVEGLSHYDFVSRRRIQHRKITPSGLSYPSSATYLFHFVDHFEYKIMLS</sequence>
<dbReference type="Gene3D" id="3.30.1640.10">
    <property type="entry name" value="mini-chromosome maintenance (MCM) complex, chain A, domain 1"/>
    <property type="match status" value="1"/>
</dbReference>
<keyword evidence="3" id="KW-1185">Reference proteome</keyword>
<dbReference type="eggNOG" id="KOG0481">
    <property type="taxonomic scope" value="Eukaryota"/>
</dbReference>
<dbReference type="SUPFAM" id="SSF50249">
    <property type="entry name" value="Nucleic acid-binding proteins"/>
    <property type="match status" value="1"/>
</dbReference>
<reference evidence="2" key="2">
    <citation type="submission" date="2018-05" db="EMBL/GenBank/DDBJ databases">
        <title>OpunRS2 (Oryza punctata Reference Sequence Version 2).</title>
        <authorList>
            <person name="Zhang J."/>
            <person name="Kudrna D."/>
            <person name="Lee S."/>
            <person name="Talag J."/>
            <person name="Welchert J."/>
            <person name="Wing R.A."/>
        </authorList>
    </citation>
    <scope>NUCLEOTIDE SEQUENCE [LARGE SCALE GENOMIC DNA]</scope>
</reference>
<reference evidence="2" key="1">
    <citation type="submission" date="2015-04" db="UniProtKB">
        <authorList>
            <consortium name="EnsemblPlants"/>
        </authorList>
    </citation>
    <scope>IDENTIFICATION</scope>
</reference>
<dbReference type="HOGENOM" id="CLU_1013320_0_0_1"/>
<dbReference type="EnsemblPlants" id="OPUNC09G00220.1">
    <property type="protein sequence ID" value="OPUNC09G00220.1"/>
    <property type="gene ID" value="OPUNC09G00220"/>
</dbReference>
<dbReference type="AlphaFoldDB" id="A0A0E0LY73"/>
<name>A0A0E0LY73_ORYPU</name>
<feature type="domain" description="MCM N-terminal" evidence="1">
    <location>
        <begin position="59"/>
        <end position="117"/>
    </location>
</feature>
<dbReference type="Proteomes" id="UP000026962">
    <property type="component" value="Chromosome 9"/>
</dbReference>
<protein>
    <recommendedName>
        <fullName evidence="1">MCM N-terminal domain-containing protein</fullName>
    </recommendedName>
</protein>
<evidence type="ECO:0000313" key="2">
    <source>
        <dbReference type="EnsemblPlants" id="OPUNC09G00220.1"/>
    </source>
</evidence>
<dbReference type="Gramene" id="OPUNC09G00220.1">
    <property type="protein sequence ID" value="OPUNC09G00220.1"/>
    <property type="gene ID" value="OPUNC09G00220"/>
</dbReference>
<accession>A0A0E0LY73</accession>